<evidence type="ECO:0000259" key="10">
    <source>
        <dbReference type="Pfam" id="PF12849"/>
    </source>
</evidence>
<feature type="signal peptide" evidence="9">
    <location>
        <begin position="1"/>
        <end position="21"/>
    </location>
</feature>
<evidence type="ECO:0000256" key="5">
    <source>
        <dbReference type="ARBA" id="ARBA00022448"/>
    </source>
</evidence>
<dbReference type="Proteomes" id="UP000229897">
    <property type="component" value="Chromosome"/>
</dbReference>
<reference evidence="11" key="1">
    <citation type="submission" date="2017-10" db="EMBL/GenBank/DDBJ databases">
        <title>Massilia psychrophilum sp. nov., a novel purple-pigmented bacterium isolated from Tianshan glacier, Xinjiang Municipality, China.</title>
        <authorList>
            <person name="Wang H."/>
        </authorList>
    </citation>
    <scope>NUCLEOTIDE SEQUENCE [LARGE SCALE GENOMIC DNA]</scope>
    <source>
        <strain evidence="11">B2</strain>
    </source>
</reference>
<dbReference type="OrthoDB" id="9801510at2"/>
<proteinExistence type="inferred from homology"/>
<keyword evidence="6 7" id="KW-0592">Phosphate transport</keyword>
<evidence type="ECO:0000256" key="8">
    <source>
        <dbReference type="PIRSR" id="PIRSR002756-1"/>
    </source>
</evidence>
<dbReference type="GO" id="GO:0043190">
    <property type="term" value="C:ATP-binding cassette (ABC) transporter complex"/>
    <property type="evidence" value="ECO:0007669"/>
    <property type="project" value="InterPro"/>
</dbReference>
<dbReference type="GO" id="GO:0042301">
    <property type="term" value="F:phosphate ion binding"/>
    <property type="evidence" value="ECO:0007669"/>
    <property type="project" value="InterPro"/>
</dbReference>
<comment type="function">
    <text evidence="1 7">Part of the ABC transporter complex PstSACB involved in phosphate import.</text>
</comment>
<dbReference type="KEGG" id="mass:CR152_21875"/>
<comment type="similarity">
    <text evidence="2 7">Belongs to the PstS family.</text>
</comment>
<evidence type="ECO:0000256" key="9">
    <source>
        <dbReference type="SAM" id="SignalP"/>
    </source>
</evidence>
<dbReference type="PANTHER" id="PTHR42996:SF1">
    <property type="entry name" value="PHOSPHATE-BINDING PROTEIN PSTS"/>
    <property type="match status" value="1"/>
</dbReference>
<comment type="subunit">
    <text evidence="3 7">The complex is composed of two ATP-binding proteins (PstB), two transmembrane proteins (PstC and PstA) and a solute-binding protein (PstS).</text>
</comment>
<feature type="binding site" evidence="8">
    <location>
        <begin position="160"/>
        <end position="162"/>
    </location>
    <ligand>
        <name>phosphate</name>
        <dbReference type="ChEBI" id="CHEBI:43474"/>
    </ligand>
</feature>
<dbReference type="InterPro" id="IPR050962">
    <property type="entry name" value="Phosphate-bind_PstS"/>
</dbReference>
<feature type="binding site" evidence="8">
    <location>
        <begin position="30"/>
        <end position="32"/>
    </location>
    <ligand>
        <name>phosphate</name>
        <dbReference type="ChEBI" id="CHEBI:43474"/>
    </ligand>
</feature>
<feature type="binding site" evidence="8">
    <location>
        <position position="77"/>
    </location>
    <ligand>
        <name>phosphate</name>
        <dbReference type="ChEBI" id="CHEBI:43474"/>
    </ligand>
</feature>
<feature type="chain" id="PRO_5013716264" description="Phosphate-binding protein PstS" evidence="9">
    <location>
        <begin position="22"/>
        <end position="354"/>
    </location>
</feature>
<keyword evidence="9" id="KW-0732">Signal</keyword>
<organism evidence="11 12">
    <name type="scientific">Massilia violaceinigra</name>
    <dbReference type="NCBI Taxonomy" id="2045208"/>
    <lineage>
        <taxon>Bacteria</taxon>
        <taxon>Pseudomonadati</taxon>
        <taxon>Pseudomonadota</taxon>
        <taxon>Betaproteobacteria</taxon>
        <taxon>Burkholderiales</taxon>
        <taxon>Oxalobacteraceae</taxon>
        <taxon>Telluria group</taxon>
        <taxon>Massilia</taxon>
    </lineage>
</organism>
<dbReference type="CDD" id="cd13565">
    <property type="entry name" value="PBP2_PstS"/>
    <property type="match status" value="1"/>
</dbReference>
<evidence type="ECO:0000256" key="1">
    <source>
        <dbReference type="ARBA" id="ARBA00002841"/>
    </source>
</evidence>
<evidence type="ECO:0000256" key="4">
    <source>
        <dbReference type="ARBA" id="ARBA00021889"/>
    </source>
</evidence>
<dbReference type="PANTHER" id="PTHR42996">
    <property type="entry name" value="PHOSPHATE-BINDING PROTEIN PSTS"/>
    <property type="match status" value="1"/>
</dbReference>
<evidence type="ECO:0000256" key="7">
    <source>
        <dbReference type="PIRNR" id="PIRNR002756"/>
    </source>
</evidence>
<protein>
    <recommendedName>
        <fullName evidence="4 7">Phosphate-binding protein PstS</fullName>
    </recommendedName>
</protein>
<dbReference type="Gene3D" id="3.40.190.10">
    <property type="entry name" value="Periplasmic binding protein-like II"/>
    <property type="match status" value="2"/>
</dbReference>
<dbReference type="InterPro" id="IPR024370">
    <property type="entry name" value="PBP_domain"/>
</dbReference>
<dbReference type="RefSeq" id="WP_099878513.1">
    <property type="nucleotide sequence ID" value="NZ_CP024608.1"/>
</dbReference>
<keyword evidence="5 7" id="KW-0813">Transport</keyword>
<evidence type="ECO:0000256" key="6">
    <source>
        <dbReference type="ARBA" id="ARBA00022592"/>
    </source>
</evidence>
<feature type="binding site" evidence="8">
    <location>
        <position position="59"/>
    </location>
    <ligand>
        <name>phosphate</name>
        <dbReference type="ChEBI" id="CHEBI:43474"/>
    </ligand>
</feature>
<name>A0A2D2DPI3_9BURK</name>
<sequence>MSFKNKIIFAALVVLSPATYAQNQLAGAGSSAAEILYTSMAAAYSKYAQVGVSYQSSSSTDGLQQVKSRKVDFGATDVFLSADERKSGKLLCFPTAVSGIVPIINVPGVASGQLKLTGELLADIFSRKITKWNDPKLQALNPGLTLPALPITVVTRQDSSGTTFNFTDYLSKSSPDWKAAYGSNYSIAWVAGTTPVKGSSSVVAALKQTAGAIGYVDYQYVSKNKLNFAMLKNRDGKFVTPTGAGFSSAMNNSGWATKGAYEEMLTDKPGAGSWPITASTFAIVPLVSSKPDNTVAAIKFFTWGFVHGDDAVGNTAFVRLPDNVQGRIFGELTTITDTAGAPLKWSLADMLKMR</sequence>
<keyword evidence="12" id="KW-1185">Reference proteome</keyword>
<dbReference type="NCBIfam" id="TIGR00975">
    <property type="entry name" value="3a0107s03"/>
    <property type="match status" value="1"/>
</dbReference>
<feature type="domain" description="PBP" evidence="10">
    <location>
        <begin position="20"/>
        <end position="302"/>
    </location>
</feature>
<dbReference type="EMBL" id="CP024608">
    <property type="protein sequence ID" value="ATQ76875.1"/>
    <property type="molecule type" value="Genomic_DNA"/>
</dbReference>
<dbReference type="PIRSF" id="PIRSF002756">
    <property type="entry name" value="PstS"/>
    <property type="match status" value="1"/>
</dbReference>
<dbReference type="Pfam" id="PF12849">
    <property type="entry name" value="PBP_like_2"/>
    <property type="match status" value="1"/>
</dbReference>
<dbReference type="AlphaFoldDB" id="A0A2D2DPI3"/>
<evidence type="ECO:0000313" key="11">
    <source>
        <dbReference type="EMBL" id="ATQ76875.1"/>
    </source>
</evidence>
<accession>A0A2D2DPI3</accession>
<dbReference type="InterPro" id="IPR005673">
    <property type="entry name" value="ABC_phos-bd_PstS"/>
</dbReference>
<dbReference type="SUPFAM" id="SSF53850">
    <property type="entry name" value="Periplasmic binding protein-like II"/>
    <property type="match status" value="1"/>
</dbReference>
<evidence type="ECO:0000256" key="3">
    <source>
        <dbReference type="ARBA" id="ARBA00011529"/>
    </source>
</evidence>
<evidence type="ECO:0000313" key="12">
    <source>
        <dbReference type="Proteomes" id="UP000229897"/>
    </source>
</evidence>
<evidence type="ECO:0000256" key="2">
    <source>
        <dbReference type="ARBA" id="ARBA00008725"/>
    </source>
</evidence>
<gene>
    <name evidence="11" type="primary">pstS</name>
    <name evidence="11" type="ORF">CR152_21875</name>
</gene>
<dbReference type="GO" id="GO:0035435">
    <property type="term" value="P:phosphate ion transmembrane transport"/>
    <property type="evidence" value="ECO:0007669"/>
    <property type="project" value="InterPro"/>
</dbReference>